<keyword evidence="2" id="KW-1185">Reference proteome</keyword>
<comment type="caution">
    <text evidence="1">The sequence shown here is derived from an EMBL/GenBank/DDBJ whole genome shotgun (WGS) entry which is preliminary data.</text>
</comment>
<reference evidence="1" key="1">
    <citation type="submission" date="2022-02" db="EMBL/GenBank/DDBJ databases">
        <title>Plant Genome Project.</title>
        <authorList>
            <person name="Zhang R.-G."/>
        </authorList>
    </citation>
    <scope>NUCLEOTIDE SEQUENCE</scope>
    <source>
        <strain evidence="1">AT1</strain>
    </source>
</reference>
<dbReference type="Proteomes" id="UP001062846">
    <property type="component" value="Chromosome 3"/>
</dbReference>
<accession>A0ACC0PB24</accession>
<organism evidence="1 2">
    <name type="scientific">Rhododendron molle</name>
    <name type="common">Chinese azalea</name>
    <name type="synonym">Azalea mollis</name>
    <dbReference type="NCBI Taxonomy" id="49168"/>
    <lineage>
        <taxon>Eukaryota</taxon>
        <taxon>Viridiplantae</taxon>
        <taxon>Streptophyta</taxon>
        <taxon>Embryophyta</taxon>
        <taxon>Tracheophyta</taxon>
        <taxon>Spermatophyta</taxon>
        <taxon>Magnoliopsida</taxon>
        <taxon>eudicotyledons</taxon>
        <taxon>Gunneridae</taxon>
        <taxon>Pentapetalae</taxon>
        <taxon>asterids</taxon>
        <taxon>Ericales</taxon>
        <taxon>Ericaceae</taxon>
        <taxon>Ericoideae</taxon>
        <taxon>Rhodoreae</taxon>
        <taxon>Rhododendron</taxon>
    </lineage>
</organism>
<sequence length="189" mass="20621">MIIQKNPRPLAELSQVSSYAYSSIPKRKVQNGCGIVLYPQIRQVETTGGGFPLLCAEKETFGVVDGVGGWAKKGVDAGKHARALMFNSELAVQHQPVGWVDPRKVLDEAFSKTEARGSSTACILTLTGHILRAVNIGDSGFVVIRNGKFDYKSRVQQHRFNCPFQLGNCNDNPSLAQGSRVFVEPETLS</sequence>
<evidence type="ECO:0000313" key="2">
    <source>
        <dbReference type="Proteomes" id="UP001062846"/>
    </source>
</evidence>
<dbReference type="EMBL" id="CM046390">
    <property type="protein sequence ID" value="KAI8562366.1"/>
    <property type="molecule type" value="Genomic_DNA"/>
</dbReference>
<proteinExistence type="predicted"/>
<protein>
    <submittedName>
        <fullName evidence="1">Uncharacterized protein</fullName>
    </submittedName>
</protein>
<gene>
    <name evidence="1" type="ORF">RHMOL_Rhmol03G0030800</name>
</gene>
<evidence type="ECO:0000313" key="1">
    <source>
        <dbReference type="EMBL" id="KAI8562366.1"/>
    </source>
</evidence>
<name>A0ACC0PB24_RHOML</name>